<dbReference type="GO" id="GO:0051170">
    <property type="term" value="P:import into nucleus"/>
    <property type="evidence" value="ECO:0007669"/>
    <property type="project" value="TreeGrafter"/>
</dbReference>
<keyword evidence="6" id="KW-0472">Membrane</keyword>
<reference evidence="7" key="1">
    <citation type="journal article" date="2020" name="Stud. Mycol.">
        <title>101 Dothideomycetes genomes: a test case for predicting lifestyles and emergence of pathogens.</title>
        <authorList>
            <person name="Haridas S."/>
            <person name="Albert R."/>
            <person name="Binder M."/>
            <person name="Bloem J."/>
            <person name="Labutti K."/>
            <person name="Salamov A."/>
            <person name="Andreopoulos B."/>
            <person name="Baker S."/>
            <person name="Barry K."/>
            <person name="Bills G."/>
            <person name="Bluhm B."/>
            <person name="Cannon C."/>
            <person name="Castanera R."/>
            <person name="Culley D."/>
            <person name="Daum C."/>
            <person name="Ezra D."/>
            <person name="Gonzalez J."/>
            <person name="Henrissat B."/>
            <person name="Kuo A."/>
            <person name="Liang C."/>
            <person name="Lipzen A."/>
            <person name="Lutzoni F."/>
            <person name="Magnuson J."/>
            <person name="Mondo S."/>
            <person name="Nolan M."/>
            <person name="Ohm R."/>
            <person name="Pangilinan J."/>
            <person name="Park H.-J."/>
            <person name="Ramirez L."/>
            <person name="Alfaro M."/>
            <person name="Sun H."/>
            <person name="Tritt A."/>
            <person name="Yoshinaga Y."/>
            <person name="Zwiers L.-H."/>
            <person name="Turgeon B."/>
            <person name="Goodwin S."/>
            <person name="Spatafora J."/>
            <person name="Crous P."/>
            <person name="Grigoriev I."/>
        </authorList>
    </citation>
    <scope>NUCLEOTIDE SEQUENCE</scope>
    <source>
        <strain evidence="7">CBS 262.69</strain>
    </source>
</reference>
<dbReference type="AlphaFoldDB" id="A0A6G1I9U0"/>
<dbReference type="InterPro" id="IPR014843">
    <property type="entry name" value="Him1/Fmp52"/>
</dbReference>
<dbReference type="OrthoDB" id="430436at2759"/>
<dbReference type="Proteomes" id="UP000799640">
    <property type="component" value="Unassembled WGS sequence"/>
</dbReference>
<dbReference type="PANTHER" id="PTHR14097">
    <property type="entry name" value="OXIDOREDUCTASE HTATIP2"/>
    <property type="match status" value="1"/>
</dbReference>
<evidence type="ECO:0000313" key="7">
    <source>
        <dbReference type="EMBL" id="KAF2404944.1"/>
    </source>
</evidence>
<evidence type="ECO:0000256" key="4">
    <source>
        <dbReference type="ARBA" id="ARBA00022946"/>
    </source>
</evidence>
<accession>A0A6G1I9U0</accession>
<dbReference type="PANTHER" id="PTHR14097:SF7">
    <property type="entry name" value="OXIDOREDUCTASE HTATIP2"/>
    <property type="match status" value="1"/>
</dbReference>
<keyword evidence="3" id="KW-1000">Mitochondrion outer membrane</keyword>
<evidence type="ECO:0000256" key="1">
    <source>
        <dbReference type="ARBA" id="ARBA00004450"/>
    </source>
</evidence>
<keyword evidence="8" id="KW-1185">Reference proteome</keyword>
<evidence type="ECO:0000256" key="2">
    <source>
        <dbReference type="ARBA" id="ARBA00006617"/>
    </source>
</evidence>
<dbReference type="SUPFAM" id="SSF51735">
    <property type="entry name" value="NAD(P)-binding Rossmann-fold domains"/>
    <property type="match status" value="1"/>
</dbReference>
<dbReference type="Gene3D" id="3.40.50.720">
    <property type="entry name" value="NAD(P)-binding Rossmann-like Domain"/>
    <property type="match status" value="1"/>
</dbReference>
<evidence type="ECO:0000313" key="8">
    <source>
        <dbReference type="Proteomes" id="UP000799640"/>
    </source>
</evidence>
<dbReference type="GO" id="GO:0005741">
    <property type="term" value="C:mitochondrial outer membrane"/>
    <property type="evidence" value="ECO:0007669"/>
    <property type="project" value="UniProtKB-SubCell"/>
</dbReference>
<protein>
    <submittedName>
        <fullName evidence="7">NAD dependent epimerase/dehydratase family protein-like protein</fullName>
    </submittedName>
</protein>
<dbReference type="Pfam" id="PF08732">
    <property type="entry name" value="HIM1"/>
    <property type="match status" value="1"/>
</dbReference>
<comment type="similarity">
    <text evidence="2">Belongs to the FMP52 family.</text>
</comment>
<dbReference type="EMBL" id="ML996687">
    <property type="protein sequence ID" value="KAF2404944.1"/>
    <property type="molecule type" value="Genomic_DNA"/>
</dbReference>
<sequence length="226" mass="23873">MAEAVIVGGTGLVGSRIVAALLSSSTFNCVHAFTRRPLPVSSPKLSNIDNLDPVSWPSGFPSLSGQLAFFSGLGTTRAAAGGFANQRKIDYELNLELAKAAKAAGIQTYVLISSAGSSSKSLTGYAKMKGELEDAVKELGFEHCVILQPGLLMGKRDEMRIPELIAQKAADFIGMFGKGWVESWAQDVGVIGRAAVRAAEACVKGEKEKGVWVVGITEINKLGKEE</sequence>
<evidence type="ECO:0000256" key="6">
    <source>
        <dbReference type="ARBA" id="ARBA00023136"/>
    </source>
</evidence>
<evidence type="ECO:0000256" key="3">
    <source>
        <dbReference type="ARBA" id="ARBA00022787"/>
    </source>
</evidence>
<evidence type="ECO:0000256" key="5">
    <source>
        <dbReference type="ARBA" id="ARBA00023128"/>
    </source>
</evidence>
<dbReference type="InterPro" id="IPR036291">
    <property type="entry name" value="NAD(P)-bd_dom_sf"/>
</dbReference>
<organism evidence="7 8">
    <name type="scientific">Trichodelitschia bisporula</name>
    <dbReference type="NCBI Taxonomy" id="703511"/>
    <lineage>
        <taxon>Eukaryota</taxon>
        <taxon>Fungi</taxon>
        <taxon>Dikarya</taxon>
        <taxon>Ascomycota</taxon>
        <taxon>Pezizomycotina</taxon>
        <taxon>Dothideomycetes</taxon>
        <taxon>Dothideomycetes incertae sedis</taxon>
        <taxon>Phaeotrichales</taxon>
        <taxon>Phaeotrichaceae</taxon>
        <taxon>Trichodelitschia</taxon>
    </lineage>
</organism>
<keyword evidence="4" id="KW-0809">Transit peptide</keyword>
<gene>
    <name evidence="7" type="ORF">EJ06DRAFT_525519</name>
</gene>
<comment type="subcellular location">
    <subcellularLocation>
        <location evidence="1">Mitochondrion outer membrane</location>
        <topology evidence="1">Peripheral membrane protein</topology>
    </subcellularLocation>
</comment>
<name>A0A6G1I9U0_9PEZI</name>
<dbReference type="FunFam" id="3.40.50.720:FF:000366">
    <property type="entry name" value="Protein FMP52, mitochondrial"/>
    <property type="match status" value="1"/>
</dbReference>
<proteinExistence type="inferred from homology"/>
<keyword evidence="5" id="KW-0496">Mitochondrion</keyword>